<dbReference type="Gene3D" id="2.40.170.20">
    <property type="entry name" value="TonB-dependent receptor, beta-barrel domain"/>
    <property type="match status" value="1"/>
</dbReference>
<dbReference type="OrthoDB" id="127311at2"/>
<dbReference type="GO" id="GO:0009279">
    <property type="term" value="C:cell outer membrane"/>
    <property type="evidence" value="ECO:0007669"/>
    <property type="project" value="UniProtKB-SubCell"/>
</dbReference>
<keyword evidence="8 11" id="KW-0472">Membrane</keyword>
<keyword evidence="10 11" id="KW-0998">Cell outer membrane</keyword>
<dbReference type="PROSITE" id="PS52016">
    <property type="entry name" value="TONB_DEPENDENT_REC_3"/>
    <property type="match status" value="1"/>
</dbReference>
<evidence type="ECO:0000256" key="12">
    <source>
        <dbReference type="PROSITE-ProRule" id="PRU10143"/>
    </source>
</evidence>
<evidence type="ECO:0000256" key="5">
    <source>
        <dbReference type="ARBA" id="ARBA00022692"/>
    </source>
</evidence>
<evidence type="ECO:0000256" key="3">
    <source>
        <dbReference type="ARBA" id="ARBA00022448"/>
    </source>
</evidence>
<dbReference type="GO" id="GO:0015891">
    <property type="term" value="P:siderophore transport"/>
    <property type="evidence" value="ECO:0007669"/>
    <property type="project" value="InterPro"/>
</dbReference>
<organism evidence="17 18">
    <name type="scientific">Aeromonas lusitana</name>
    <dbReference type="NCBI Taxonomy" id="931529"/>
    <lineage>
        <taxon>Bacteria</taxon>
        <taxon>Pseudomonadati</taxon>
        <taxon>Pseudomonadota</taxon>
        <taxon>Gammaproteobacteria</taxon>
        <taxon>Aeromonadales</taxon>
        <taxon>Aeromonadaceae</taxon>
        <taxon>Aeromonas</taxon>
    </lineage>
</organism>
<evidence type="ECO:0000256" key="2">
    <source>
        <dbReference type="ARBA" id="ARBA00009810"/>
    </source>
</evidence>
<feature type="short sequence motif" description="TonB box" evidence="12">
    <location>
        <begin position="40"/>
        <end position="46"/>
    </location>
</feature>
<dbReference type="NCBIfam" id="TIGR01783">
    <property type="entry name" value="TonB-siderophor"/>
    <property type="match status" value="1"/>
</dbReference>
<proteinExistence type="inferred from homology"/>
<dbReference type="InterPro" id="IPR036942">
    <property type="entry name" value="Beta-barrel_TonB_sf"/>
</dbReference>
<feature type="signal peptide" evidence="14">
    <location>
        <begin position="1"/>
        <end position="30"/>
    </location>
</feature>
<reference evidence="17 18" key="1">
    <citation type="submission" date="2017-11" db="EMBL/GenBank/DDBJ databases">
        <title>Draft genome sequence of environmental isolate Aeromonas lusitania sp. nov. MDC 2473.</title>
        <authorList>
            <person name="Colston S.M."/>
            <person name="Navarro A."/>
            <person name="Martinez-Murcia A.J."/>
            <person name="Graf J."/>
        </authorList>
    </citation>
    <scope>NUCLEOTIDE SEQUENCE [LARGE SCALE GENOMIC DNA]</scope>
    <source>
        <strain evidence="17 18">MDC 2473</strain>
    </source>
</reference>
<dbReference type="CDD" id="cd01347">
    <property type="entry name" value="ligand_gated_channel"/>
    <property type="match status" value="1"/>
</dbReference>
<sequence length="718" mass="78810">MVVFKDKAPSPLALAVSAALAVTVVSPVWAETANITPDETVVVYGNPLYGMAPSEETGGYSVDAATVGTKTPAALKDIPQSITVLTNDYIEERNFVAVDDLAKYTPGLRTMVNDSGRSSIFSRGYEYDEVNLNGLPSPLQSKYGTLPSLAAVDRVEIMRGPSGLFNSTSELGGVINMVLKRPTDAFKGSVTARYGSWDRHYLEADLGGALNEEGSLRGRAVVANADIKNQVDYNNNDNGTYYGTLEFDLSDRTLLSVYALHQTKDILPTNGLPAYKDGTMLDIGRSTYLGSDEDFFDADTTDVGASLQHAFANGGVAQFSARYMDHDMQLEQTFTNGPVDAAGNTGLMFNGQANQQKNMAFDASYSQMFGLLGHKSEFVLGSDYKRYESDIQTYTNRNIGKINVFNFDPTTVAKPTYSYTKNDHEEQSELGLYGKVTWRLLEPLAVITGARVSWYDLDTVSTTLSSGAQSSESGEFNGKFTPYAGAVYDLTDEHALYASYSQVFKPQTSQDESGNMLKPREGSQWETGIKSALLDGQLNTRATAYLMKDSNIAAQAYDDQGIAITNTYWATGKVDTQGVELEATGYLSQNWMVMTGYTFTDIEEKSGDHNPKFDAIPRHSLSLWTDYHLADWVQGLHLGAGMTAVSDYSFNQKGVETHQGGYALFDAAVRYDINDKMQATLNVYNIFDREYFYRVGSTSTFNMYGEPANLMAGFTYKL</sequence>
<dbReference type="Proteomes" id="UP000232060">
    <property type="component" value="Unassembled WGS sequence"/>
</dbReference>
<evidence type="ECO:0000256" key="10">
    <source>
        <dbReference type="ARBA" id="ARBA00023237"/>
    </source>
</evidence>
<dbReference type="PANTHER" id="PTHR32552">
    <property type="entry name" value="FERRICHROME IRON RECEPTOR-RELATED"/>
    <property type="match status" value="1"/>
</dbReference>
<evidence type="ECO:0000256" key="8">
    <source>
        <dbReference type="ARBA" id="ARBA00023136"/>
    </source>
</evidence>
<evidence type="ECO:0000256" key="11">
    <source>
        <dbReference type="PROSITE-ProRule" id="PRU01360"/>
    </source>
</evidence>
<dbReference type="InterPro" id="IPR037066">
    <property type="entry name" value="Plug_dom_sf"/>
</dbReference>
<dbReference type="SUPFAM" id="SSF56935">
    <property type="entry name" value="Porins"/>
    <property type="match status" value="1"/>
</dbReference>
<evidence type="ECO:0000256" key="9">
    <source>
        <dbReference type="ARBA" id="ARBA00023170"/>
    </source>
</evidence>
<keyword evidence="3 11" id="KW-0813">Transport</keyword>
<evidence type="ECO:0000259" key="15">
    <source>
        <dbReference type="Pfam" id="PF00593"/>
    </source>
</evidence>
<evidence type="ECO:0000259" key="16">
    <source>
        <dbReference type="Pfam" id="PF07715"/>
    </source>
</evidence>
<feature type="chain" id="PRO_5014870143" evidence="14">
    <location>
        <begin position="31"/>
        <end position="718"/>
    </location>
</feature>
<dbReference type="EMBL" id="PGCP01000027">
    <property type="protein sequence ID" value="PJC92251.1"/>
    <property type="molecule type" value="Genomic_DNA"/>
</dbReference>
<keyword evidence="7 12" id="KW-0798">TonB box</keyword>
<dbReference type="InterPro" id="IPR010105">
    <property type="entry name" value="TonB_sidphr_rcpt"/>
</dbReference>
<dbReference type="Gene3D" id="2.170.130.10">
    <property type="entry name" value="TonB-dependent receptor, plug domain"/>
    <property type="match status" value="1"/>
</dbReference>
<evidence type="ECO:0000313" key="17">
    <source>
        <dbReference type="EMBL" id="PJC92251.1"/>
    </source>
</evidence>
<evidence type="ECO:0000256" key="6">
    <source>
        <dbReference type="ARBA" id="ARBA00022729"/>
    </source>
</evidence>
<accession>A0A2M8H6W3</accession>
<evidence type="ECO:0000256" key="1">
    <source>
        <dbReference type="ARBA" id="ARBA00004571"/>
    </source>
</evidence>
<feature type="domain" description="TonB-dependent receptor-like beta-barrel" evidence="15">
    <location>
        <begin position="286"/>
        <end position="686"/>
    </location>
</feature>
<protein>
    <submittedName>
        <fullName evidence="17">TonB-dependent siderophore receptor</fullName>
    </submittedName>
</protein>
<evidence type="ECO:0000256" key="14">
    <source>
        <dbReference type="SAM" id="SignalP"/>
    </source>
</evidence>
<dbReference type="Pfam" id="PF00593">
    <property type="entry name" value="TonB_dep_Rec_b-barrel"/>
    <property type="match status" value="1"/>
</dbReference>
<dbReference type="Pfam" id="PF07715">
    <property type="entry name" value="Plug"/>
    <property type="match status" value="1"/>
</dbReference>
<dbReference type="InterPro" id="IPR039426">
    <property type="entry name" value="TonB-dep_rcpt-like"/>
</dbReference>
<dbReference type="PANTHER" id="PTHR32552:SF74">
    <property type="entry name" value="HYDROXAMATE SIDEROPHORE RECEPTOR FHUE"/>
    <property type="match status" value="1"/>
</dbReference>
<dbReference type="InterPro" id="IPR010916">
    <property type="entry name" value="TonB_box_CS"/>
</dbReference>
<evidence type="ECO:0000256" key="7">
    <source>
        <dbReference type="ARBA" id="ARBA00023077"/>
    </source>
</evidence>
<keyword evidence="6 14" id="KW-0732">Signal</keyword>
<dbReference type="InterPro" id="IPR012910">
    <property type="entry name" value="Plug_dom"/>
</dbReference>
<feature type="domain" description="TonB-dependent receptor plug" evidence="16">
    <location>
        <begin position="75"/>
        <end position="174"/>
    </location>
</feature>
<keyword evidence="18" id="KW-1185">Reference proteome</keyword>
<comment type="subcellular location">
    <subcellularLocation>
        <location evidence="1 11">Cell outer membrane</location>
        <topology evidence="1 11">Multi-pass membrane protein</topology>
    </subcellularLocation>
</comment>
<dbReference type="AlphaFoldDB" id="A0A2M8H6W3"/>
<evidence type="ECO:0000256" key="4">
    <source>
        <dbReference type="ARBA" id="ARBA00022452"/>
    </source>
</evidence>
<keyword evidence="5 11" id="KW-0812">Transmembrane</keyword>
<dbReference type="GO" id="GO:0015344">
    <property type="term" value="F:siderophore uptake transmembrane transporter activity"/>
    <property type="evidence" value="ECO:0007669"/>
    <property type="project" value="TreeGrafter"/>
</dbReference>
<evidence type="ECO:0000256" key="13">
    <source>
        <dbReference type="RuleBase" id="RU003357"/>
    </source>
</evidence>
<dbReference type="RefSeq" id="WP_100860828.1">
    <property type="nucleotide sequence ID" value="NZ_PGCP01000027.1"/>
</dbReference>
<comment type="caution">
    <text evidence="17">The sequence shown here is derived from an EMBL/GenBank/DDBJ whole genome shotgun (WGS) entry which is preliminary data.</text>
</comment>
<name>A0A2M8H6W3_9GAMM</name>
<comment type="similarity">
    <text evidence="2 11 13">Belongs to the TonB-dependent receptor family.</text>
</comment>
<keyword evidence="9 17" id="KW-0675">Receptor</keyword>
<dbReference type="PROSITE" id="PS00430">
    <property type="entry name" value="TONB_DEPENDENT_REC_1"/>
    <property type="match status" value="1"/>
</dbReference>
<dbReference type="InterPro" id="IPR000531">
    <property type="entry name" value="Beta-barrel_TonB"/>
</dbReference>
<evidence type="ECO:0000313" key="18">
    <source>
        <dbReference type="Proteomes" id="UP000232060"/>
    </source>
</evidence>
<gene>
    <name evidence="17" type="ORF">CUC44_15735</name>
</gene>
<dbReference type="GO" id="GO:0038023">
    <property type="term" value="F:signaling receptor activity"/>
    <property type="evidence" value="ECO:0007669"/>
    <property type="project" value="InterPro"/>
</dbReference>
<keyword evidence="4 11" id="KW-1134">Transmembrane beta strand</keyword>